<dbReference type="PANTHER" id="PTHR46807:SF1">
    <property type="entry name" value="TRANSCRIPTION FACTOR PIF3"/>
    <property type="match status" value="1"/>
</dbReference>
<feature type="compositionally biased region" description="Polar residues" evidence="5">
    <location>
        <begin position="56"/>
        <end position="65"/>
    </location>
</feature>
<keyword evidence="3" id="KW-0804">Transcription</keyword>
<dbReference type="GO" id="GO:0000976">
    <property type="term" value="F:transcription cis-regulatory region binding"/>
    <property type="evidence" value="ECO:0000318"/>
    <property type="project" value="GO_Central"/>
</dbReference>
<dbReference type="InterPro" id="IPR011598">
    <property type="entry name" value="bHLH_dom"/>
</dbReference>
<gene>
    <name evidence="7" type="primary">LOC107777857</name>
</gene>
<feature type="region of interest" description="Disordered" evidence="5">
    <location>
        <begin position="56"/>
        <end position="81"/>
    </location>
</feature>
<reference evidence="7" key="1">
    <citation type="submission" date="2025-08" db="UniProtKB">
        <authorList>
            <consortium name="RefSeq"/>
        </authorList>
    </citation>
    <scope>IDENTIFICATION</scope>
</reference>
<dbReference type="GO" id="GO:0046983">
    <property type="term" value="F:protein dimerization activity"/>
    <property type="evidence" value="ECO:0007669"/>
    <property type="project" value="InterPro"/>
</dbReference>
<dbReference type="GO" id="GO:0003700">
    <property type="term" value="F:DNA-binding transcription factor activity"/>
    <property type="evidence" value="ECO:0000318"/>
    <property type="project" value="GO_Central"/>
</dbReference>
<dbReference type="GO" id="GO:0010017">
    <property type="term" value="P:red or far-red light signaling pathway"/>
    <property type="evidence" value="ECO:0000318"/>
    <property type="project" value="GO_Central"/>
</dbReference>
<proteinExistence type="predicted"/>
<dbReference type="OrthoDB" id="690068at2759"/>
<dbReference type="AlphaFoldDB" id="A0A1S3YNK4"/>
<comment type="subcellular location">
    <subcellularLocation>
        <location evidence="1">Nucleus</location>
    </subcellularLocation>
</comment>
<dbReference type="PANTHER" id="PTHR46807">
    <property type="entry name" value="TRANSCRIPTION FACTOR PIF3"/>
    <property type="match status" value="1"/>
</dbReference>
<dbReference type="Pfam" id="PF00010">
    <property type="entry name" value="HLH"/>
    <property type="match status" value="1"/>
</dbReference>
<keyword evidence="4" id="KW-0539">Nucleus</keyword>
<protein>
    <submittedName>
        <fullName evidence="7">Transcription factor PIF3-like</fullName>
    </submittedName>
</protein>
<dbReference type="KEGG" id="nta:107777857"/>
<dbReference type="PROSITE" id="PS50888">
    <property type="entry name" value="BHLH"/>
    <property type="match status" value="1"/>
</dbReference>
<evidence type="ECO:0000256" key="3">
    <source>
        <dbReference type="ARBA" id="ARBA00023163"/>
    </source>
</evidence>
<dbReference type="PaxDb" id="4097-A0A1S3YNK4"/>
<dbReference type="RefSeq" id="XP_016453500.1">
    <property type="nucleotide sequence ID" value="XM_016598014.1"/>
</dbReference>
<dbReference type="SUPFAM" id="SSF47459">
    <property type="entry name" value="HLH, helix-loop-helix DNA-binding domain"/>
    <property type="match status" value="1"/>
</dbReference>
<evidence type="ECO:0000313" key="7">
    <source>
        <dbReference type="RefSeq" id="XP_016453500.1"/>
    </source>
</evidence>
<evidence type="ECO:0000259" key="6">
    <source>
        <dbReference type="PROSITE" id="PS50888"/>
    </source>
</evidence>
<sequence>MARGIWPAENLISLLYELLPENDLVELVWENGQIMLQGQKGESWSNESDNIFRDCSSNSDNTPGQFTGARAATDTADSERNAEHGVVCSSICSGSSAERGSSDQPNLKSKIRDTEDSECPSEDAERICWYQKTLPYSRRYRFKEKPSCRMHNLSERSRRNRINEKMCALQELIPNCNSYFETDTADKALMLDEAIEYLKTLQLQVQILSMEAGFVSRQ</sequence>
<feature type="region of interest" description="Disordered" evidence="5">
    <location>
        <begin position="93"/>
        <end position="118"/>
    </location>
</feature>
<dbReference type="GO" id="GO:0005634">
    <property type="term" value="C:nucleus"/>
    <property type="evidence" value="ECO:0000318"/>
    <property type="project" value="GO_Central"/>
</dbReference>
<feature type="domain" description="BHLH" evidence="6">
    <location>
        <begin position="146"/>
        <end position="201"/>
    </location>
</feature>
<evidence type="ECO:0000256" key="2">
    <source>
        <dbReference type="ARBA" id="ARBA00023015"/>
    </source>
</evidence>
<dbReference type="SMART" id="SM00353">
    <property type="entry name" value="HLH"/>
    <property type="match status" value="1"/>
</dbReference>
<dbReference type="CDD" id="cd11445">
    <property type="entry name" value="bHLH_AtPIF_like"/>
    <property type="match status" value="1"/>
</dbReference>
<name>A0A1S3YNK4_TOBAC</name>
<organism evidence="7">
    <name type="scientific">Nicotiana tabacum</name>
    <name type="common">Common tobacco</name>
    <dbReference type="NCBI Taxonomy" id="4097"/>
    <lineage>
        <taxon>Eukaryota</taxon>
        <taxon>Viridiplantae</taxon>
        <taxon>Streptophyta</taxon>
        <taxon>Embryophyta</taxon>
        <taxon>Tracheophyta</taxon>
        <taxon>Spermatophyta</taxon>
        <taxon>Magnoliopsida</taxon>
        <taxon>eudicotyledons</taxon>
        <taxon>Gunneridae</taxon>
        <taxon>Pentapetalae</taxon>
        <taxon>asterids</taxon>
        <taxon>lamiids</taxon>
        <taxon>Solanales</taxon>
        <taxon>Solanaceae</taxon>
        <taxon>Nicotianoideae</taxon>
        <taxon>Nicotianeae</taxon>
        <taxon>Nicotiana</taxon>
    </lineage>
</organism>
<dbReference type="InterPro" id="IPR047265">
    <property type="entry name" value="PIF1-like_bHLH"/>
</dbReference>
<dbReference type="STRING" id="4097.A0A1S3YNK4"/>
<evidence type="ECO:0000256" key="5">
    <source>
        <dbReference type="SAM" id="MobiDB-lite"/>
    </source>
</evidence>
<dbReference type="InterPro" id="IPR044273">
    <property type="entry name" value="PIF3-like"/>
</dbReference>
<accession>A0A1S3YNK4</accession>
<keyword evidence="2" id="KW-0805">Transcription regulation</keyword>
<evidence type="ECO:0000256" key="4">
    <source>
        <dbReference type="ARBA" id="ARBA00023242"/>
    </source>
</evidence>
<dbReference type="Gene3D" id="4.10.280.10">
    <property type="entry name" value="Helix-loop-helix DNA-binding domain"/>
    <property type="match status" value="1"/>
</dbReference>
<dbReference type="InterPro" id="IPR036638">
    <property type="entry name" value="HLH_DNA-bd_sf"/>
</dbReference>
<evidence type="ECO:0000256" key="1">
    <source>
        <dbReference type="ARBA" id="ARBA00004123"/>
    </source>
</evidence>